<feature type="compositionally biased region" description="Basic and acidic residues" evidence="1">
    <location>
        <begin position="289"/>
        <end position="313"/>
    </location>
</feature>
<accession>A0AAN6XT32</accession>
<comment type="caution">
    <text evidence="3">The sequence shown here is derived from an EMBL/GenBank/DDBJ whole genome shotgun (WGS) entry which is preliminary data.</text>
</comment>
<sequence>MASVPVQMVELVKLGARQVHSDEDPEHDLYIVRHRANSYVAENGVMIWEKEGTNTSKEIEEAYSITVHNYALGYSARFLSTNHNFYFPGGRPVLEVKALLSTCGGEDRPSTLYRVIHQGRPDDRLSLEPTFRKDPPNPFGGLKARGHKVIKLDPTNRQILIQKHLLWNCRQLSPFLSVTSSLDKAVAIQASYLELRFKAPEIMEIDSTHPSWDHAKQKLFDMKSVTKELGLIWRNFYSSEYLVEHSIPEEAVTRRFSVEQTKAEHLEKFEEATEKRRLMDTYNEKMREWREKNGEGKQGDLEEKELPEKLLEGKKRKAAGPVGKVGTWGARMGRLQG</sequence>
<reference evidence="3" key="2">
    <citation type="submission" date="2023-05" db="EMBL/GenBank/DDBJ databases">
        <authorList>
            <consortium name="Lawrence Berkeley National Laboratory"/>
            <person name="Steindorff A."/>
            <person name="Hensen N."/>
            <person name="Bonometti L."/>
            <person name="Westerberg I."/>
            <person name="Brannstrom I.O."/>
            <person name="Guillou S."/>
            <person name="Cros-Aarteil S."/>
            <person name="Calhoun S."/>
            <person name="Haridas S."/>
            <person name="Kuo A."/>
            <person name="Mondo S."/>
            <person name="Pangilinan J."/>
            <person name="Riley R."/>
            <person name="Labutti K."/>
            <person name="Andreopoulos B."/>
            <person name="Lipzen A."/>
            <person name="Chen C."/>
            <person name="Yanf M."/>
            <person name="Daum C."/>
            <person name="Ng V."/>
            <person name="Clum A."/>
            <person name="Ohm R."/>
            <person name="Martin F."/>
            <person name="Silar P."/>
            <person name="Natvig D."/>
            <person name="Lalanne C."/>
            <person name="Gautier V."/>
            <person name="Ament-Velasquez S.L."/>
            <person name="Kruys A."/>
            <person name="Hutchinson M.I."/>
            <person name="Powell A.J."/>
            <person name="Barry K."/>
            <person name="Miller A.N."/>
            <person name="Grigoriev I.V."/>
            <person name="Debuchy R."/>
            <person name="Gladieux P."/>
            <person name="Thoren M.H."/>
            <person name="Johannesson H."/>
        </authorList>
    </citation>
    <scope>NUCLEOTIDE SEQUENCE</scope>
    <source>
        <strain evidence="3">CBS 315.58</strain>
    </source>
</reference>
<gene>
    <name evidence="3" type="ORF">QBC40DRAFT_325613</name>
</gene>
<dbReference type="InterPro" id="IPR056009">
    <property type="entry name" value="DUF7587"/>
</dbReference>
<reference evidence="3" key="1">
    <citation type="journal article" date="2023" name="Mol. Phylogenet. Evol.">
        <title>Genome-scale phylogeny and comparative genomics of the fungal order Sordariales.</title>
        <authorList>
            <person name="Hensen N."/>
            <person name="Bonometti L."/>
            <person name="Westerberg I."/>
            <person name="Brannstrom I.O."/>
            <person name="Guillou S."/>
            <person name="Cros-Aarteil S."/>
            <person name="Calhoun S."/>
            <person name="Haridas S."/>
            <person name="Kuo A."/>
            <person name="Mondo S."/>
            <person name="Pangilinan J."/>
            <person name="Riley R."/>
            <person name="LaButti K."/>
            <person name="Andreopoulos B."/>
            <person name="Lipzen A."/>
            <person name="Chen C."/>
            <person name="Yan M."/>
            <person name="Daum C."/>
            <person name="Ng V."/>
            <person name="Clum A."/>
            <person name="Steindorff A."/>
            <person name="Ohm R.A."/>
            <person name="Martin F."/>
            <person name="Silar P."/>
            <person name="Natvig D.O."/>
            <person name="Lalanne C."/>
            <person name="Gautier V."/>
            <person name="Ament-Velasquez S.L."/>
            <person name="Kruys A."/>
            <person name="Hutchinson M.I."/>
            <person name="Powell A.J."/>
            <person name="Barry K."/>
            <person name="Miller A.N."/>
            <person name="Grigoriev I.V."/>
            <person name="Debuchy R."/>
            <person name="Gladieux P."/>
            <person name="Hiltunen Thoren M."/>
            <person name="Johannesson H."/>
        </authorList>
    </citation>
    <scope>NUCLEOTIDE SEQUENCE</scope>
    <source>
        <strain evidence="3">CBS 315.58</strain>
    </source>
</reference>
<keyword evidence="4" id="KW-1185">Reference proteome</keyword>
<evidence type="ECO:0000259" key="2">
    <source>
        <dbReference type="Pfam" id="PF24494"/>
    </source>
</evidence>
<name>A0AAN6XT32_9PEZI</name>
<dbReference type="AlphaFoldDB" id="A0AAN6XT32"/>
<proteinExistence type="predicted"/>
<dbReference type="Proteomes" id="UP001303160">
    <property type="component" value="Unassembled WGS sequence"/>
</dbReference>
<protein>
    <recommendedName>
        <fullName evidence="2">DUF7587 domain-containing protein</fullName>
    </recommendedName>
</protein>
<evidence type="ECO:0000313" key="4">
    <source>
        <dbReference type="Proteomes" id="UP001303160"/>
    </source>
</evidence>
<evidence type="ECO:0000256" key="1">
    <source>
        <dbReference type="SAM" id="MobiDB-lite"/>
    </source>
</evidence>
<feature type="domain" description="DUF7587" evidence="2">
    <location>
        <begin position="153"/>
        <end position="260"/>
    </location>
</feature>
<feature type="region of interest" description="Disordered" evidence="1">
    <location>
        <begin position="289"/>
        <end position="337"/>
    </location>
</feature>
<dbReference type="EMBL" id="MU863878">
    <property type="protein sequence ID" value="KAK4205010.1"/>
    <property type="molecule type" value="Genomic_DNA"/>
</dbReference>
<dbReference type="Pfam" id="PF24494">
    <property type="entry name" value="DUF7587"/>
    <property type="match status" value="1"/>
</dbReference>
<evidence type="ECO:0000313" key="3">
    <source>
        <dbReference type="EMBL" id="KAK4205010.1"/>
    </source>
</evidence>
<organism evidence="3 4">
    <name type="scientific">Triangularia verruculosa</name>
    <dbReference type="NCBI Taxonomy" id="2587418"/>
    <lineage>
        <taxon>Eukaryota</taxon>
        <taxon>Fungi</taxon>
        <taxon>Dikarya</taxon>
        <taxon>Ascomycota</taxon>
        <taxon>Pezizomycotina</taxon>
        <taxon>Sordariomycetes</taxon>
        <taxon>Sordariomycetidae</taxon>
        <taxon>Sordariales</taxon>
        <taxon>Podosporaceae</taxon>
        <taxon>Triangularia</taxon>
    </lineage>
</organism>